<feature type="chain" id="PRO_5010062520" evidence="4">
    <location>
        <begin position="17"/>
        <end position="339"/>
    </location>
</feature>
<dbReference type="AlphaFoldDB" id="A0A150SBF8"/>
<dbReference type="GO" id="GO:0030313">
    <property type="term" value="C:cell envelope"/>
    <property type="evidence" value="ECO:0007669"/>
    <property type="project" value="UniProtKB-SubCell"/>
</dbReference>
<keyword evidence="3 4" id="KW-0732">Signal</keyword>
<evidence type="ECO:0000259" key="5">
    <source>
        <dbReference type="Pfam" id="PF13407"/>
    </source>
</evidence>
<name>A0A150SBF8_SORCE</name>
<comment type="caution">
    <text evidence="6">The sequence shown here is derived from an EMBL/GenBank/DDBJ whole genome shotgun (WGS) entry which is preliminary data.</text>
</comment>
<evidence type="ECO:0000256" key="2">
    <source>
        <dbReference type="ARBA" id="ARBA00007639"/>
    </source>
</evidence>
<feature type="signal peptide" evidence="4">
    <location>
        <begin position="1"/>
        <end position="16"/>
    </location>
</feature>
<gene>
    <name evidence="6" type="ORF">BE18_21730</name>
</gene>
<dbReference type="InterPro" id="IPR025997">
    <property type="entry name" value="SBP_2_dom"/>
</dbReference>
<dbReference type="EMBL" id="JEMC01003862">
    <property type="protein sequence ID" value="KYF77903.1"/>
    <property type="molecule type" value="Genomic_DNA"/>
</dbReference>
<evidence type="ECO:0000313" key="6">
    <source>
        <dbReference type="EMBL" id="KYF77903.1"/>
    </source>
</evidence>
<reference evidence="6 7" key="1">
    <citation type="submission" date="2014-02" db="EMBL/GenBank/DDBJ databases">
        <title>The small core and large imbalanced accessory genome model reveals a collaborative survival strategy of Sorangium cellulosum strains in nature.</title>
        <authorList>
            <person name="Han K."/>
            <person name="Peng R."/>
            <person name="Blom J."/>
            <person name="Li Y.-Z."/>
        </authorList>
    </citation>
    <scope>NUCLEOTIDE SEQUENCE [LARGE SCALE GENOMIC DNA]</scope>
    <source>
        <strain evidence="6 7">So0149</strain>
    </source>
</reference>
<dbReference type="GO" id="GO:0030246">
    <property type="term" value="F:carbohydrate binding"/>
    <property type="evidence" value="ECO:0007669"/>
    <property type="project" value="UniProtKB-ARBA"/>
</dbReference>
<evidence type="ECO:0000313" key="7">
    <source>
        <dbReference type="Proteomes" id="UP000075515"/>
    </source>
</evidence>
<dbReference type="PANTHER" id="PTHR46847">
    <property type="entry name" value="D-ALLOSE-BINDING PERIPLASMIC PROTEIN-RELATED"/>
    <property type="match status" value="1"/>
</dbReference>
<organism evidence="6 7">
    <name type="scientific">Sorangium cellulosum</name>
    <name type="common">Polyangium cellulosum</name>
    <dbReference type="NCBI Taxonomy" id="56"/>
    <lineage>
        <taxon>Bacteria</taxon>
        <taxon>Pseudomonadati</taxon>
        <taxon>Myxococcota</taxon>
        <taxon>Polyangia</taxon>
        <taxon>Polyangiales</taxon>
        <taxon>Polyangiaceae</taxon>
        <taxon>Sorangium</taxon>
    </lineage>
</organism>
<comment type="subcellular location">
    <subcellularLocation>
        <location evidence="1">Cell envelope</location>
    </subcellularLocation>
</comment>
<dbReference type="PANTHER" id="PTHR46847:SF1">
    <property type="entry name" value="D-ALLOSE-BINDING PERIPLASMIC PROTEIN-RELATED"/>
    <property type="match status" value="1"/>
</dbReference>
<protein>
    <submittedName>
        <fullName evidence="6">Sugar ABC transporter substrate-binding protein</fullName>
    </submittedName>
</protein>
<evidence type="ECO:0000256" key="4">
    <source>
        <dbReference type="SAM" id="SignalP"/>
    </source>
</evidence>
<comment type="similarity">
    <text evidence="2">Belongs to the bacterial solute-binding protein 2 family.</text>
</comment>
<dbReference type="Pfam" id="PF13407">
    <property type="entry name" value="Peripla_BP_4"/>
    <property type="match status" value="1"/>
</dbReference>
<dbReference type="Gene3D" id="3.40.50.2300">
    <property type="match status" value="2"/>
</dbReference>
<accession>A0A150SBF8</accession>
<dbReference type="CDD" id="cd20004">
    <property type="entry name" value="PBP1_ABC_sugar_binding-like"/>
    <property type="match status" value="1"/>
</dbReference>
<proteinExistence type="inferred from homology"/>
<dbReference type="InterPro" id="IPR028082">
    <property type="entry name" value="Peripla_BP_I"/>
</dbReference>
<sequence>MNVSILACVFAITVLAACSKTSPDTTSTDAGAALKSGARLRIAVVPKGTTHEFWKSVHAGAVKASRELDVDIVWKGPLREDDLKGQIDVVSSFVAQGVSGIVLAPLNGAALRSPVRAATQAKIPVVVFDSDLAGDEHVSFVATDNHGAGKLAGEHLAKAIGGKGNVLMLRYQEGSASTQGRENGFLDAVRAMPDITLASENQYGGATTETAFNKSESLLLAHKAAEGTIAGVFTPNESTTFGMLQALRKTGAADKVKFVGFDASEKLLGALREGDVEALVVQNPFHMGYVAVKTMAAHLRGEPVEKRIDTGARVVTKQDLDDPAVQEIVRPDLARWLGE</sequence>
<dbReference type="Proteomes" id="UP000075515">
    <property type="component" value="Unassembled WGS sequence"/>
</dbReference>
<dbReference type="SUPFAM" id="SSF53822">
    <property type="entry name" value="Periplasmic binding protein-like I"/>
    <property type="match status" value="1"/>
</dbReference>
<evidence type="ECO:0000256" key="3">
    <source>
        <dbReference type="ARBA" id="ARBA00022729"/>
    </source>
</evidence>
<evidence type="ECO:0000256" key="1">
    <source>
        <dbReference type="ARBA" id="ARBA00004196"/>
    </source>
</evidence>
<feature type="domain" description="Periplasmic binding protein" evidence="5">
    <location>
        <begin position="42"/>
        <end position="302"/>
    </location>
</feature>